<dbReference type="Pfam" id="PF04230">
    <property type="entry name" value="PS_pyruv_trans"/>
    <property type="match status" value="1"/>
</dbReference>
<sequence>MKKVLYIGWIGFGNLGDELLYHLFQDLSKKYLNEKQFKIIPSLPGVDIKKVEDYDIVVLGGGSLLLPGYIAVLKSALDLEKDVFIWGSGLDWIGEDQLKLMLEGKTPSFQQNFKDSDVELMVKTMSRIPMVGIRGPLTQKVMEMIGADPSNIEIIGDPGLLLKPPSVTLKKERIVAINWGTTYNRLYGQNEQAVEDALVQIARKLIQSGYKIWLYVVWGSDRGASKRLFERINDPDHVTYDPTVYTEDQLMTKLSRCTFSINFKLHANMMSLTAKVPCIALGYRFKVFDLFQSLGLEEYVVSTGSELLLLDLYERVHLIEKNSIKIVQQYQKCRQLYSQPLIKPFKTHFK</sequence>
<feature type="domain" description="Polysaccharide pyruvyl transferase" evidence="1">
    <location>
        <begin position="14"/>
        <end position="283"/>
    </location>
</feature>
<dbReference type="PANTHER" id="PTHR36836">
    <property type="entry name" value="COLANIC ACID BIOSYNTHESIS PROTEIN WCAK"/>
    <property type="match status" value="1"/>
</dbReference>
<dbReference type="PANTHER" id="PTHR36836:SF1">
    <property type="entry name" value="COLANIC ACID BIOSYNTHESIS PROTEIN WCAK"/>
    <property type="match status" value="1"/>
</dbReference>
<dbReference type="Proteomes" id="UP001172721">
    <property type="component" value="Unassembled WGS sequence"/>
</dbReference>
<evidence type="ECO:0000313" key="3">
    <source>
        <dbReference type="Proteomes" id="UP001172721"/>
    </source>
</evidence>
<comment type="caution">
    <text evidence="2">The sequence shown here is derived from an EMBL/GenBank/DDBJ whole genome shotgun (WGS) entry which is preliminary data.</text>
</comment>
<reference evidence="2" key="1">
    <citation type="submission" date="2023-07" db="EMBL/GenBank/DDBJ databases">
        <title>Fictibacillus sp. isolated from freshwater pond.</title>
        <authorList>
            <person name="Kirdat K."/>
            <person name="Bhat A."/>
            <person name="Mourya A."/>
            <person name="Yadav A."/>
        </authorList>
    </citation>
    <scope>NUCLEOTIDE SEQUENCE</scope>
    <source>
        <strain evidence="2">NE201</strain>
    </source>
</reference>
<dbReference type="EMBL" id="JAUHTR010000001">
    <property type="protein sequence ID" value="MDN4523033.1"/>
    <property type="molecule type" value="Genomic_DNA"/>
</dbReference>
<keyword evidence="2" id="KW-0808">Transferase</keyword>
<gene>
    <name evidence="2" type="ORF">QYB97_01025</name>
</gene>
<dbReference type="GO" id="GO:0016740">
    <property type="term" value="F:transferase activity"/>
    <property type="evidence" value="ECO:0007669"/>
    <property type="project" value="UniProtKB-KW"/>
</dbReference>
<evidence type="ECO:0000259" key="1">
    <source>
        <dbReference type="Pfam" id="PF04230"/>
    </source>
</evidence>
<keyword evidence="3" id="KW-1185">Reference proteome</keyword>
<dbReference type="RefSeq" id="WP_301164100.1">
    <property type="nucleotide sequence ID" value="NZ_JAUHTR010000001.1"/>
</dbReference>
<accession>A0ABT8HQJ3</accession>
<organism evidence="2 3">
    <name type="scientific">Fictibacillus fluitans</name>
    <dbReference type="NCBI Taxonomy" id="3058422"/>
    <lineage>
        <taxon>Bacteria</taxon>
        <taxon>Bacillati</taxon>
        <taxon>Bacillota</taxon>
        <taxon>Bacilli</taxon>
        <taxon>Bacillales</taxon>
        <taxon>Fictibacillaceae</taxon>
        <taxon>Fictibacillus</taxon>
    </lineage>
</organism>
<protein>
    <submittedName>
        <fullName evidence="2">Polysaccharide pyruvyl transferase family protein</fullName>
    </submittedName>
</protein>
<proteinExistence type="predicted"/>
<evidence type="ECO:0000313" key="2">
    <source>
        <dbReference type="EMBL" id="MDN4523033.1"/>
    </source>
</evidence>
<name>A0ABT8HQJ3_9BACL</name>
<dbReference type="InterPro" id="IPR007345">
    <property type="entry name" value="Polysacch_pyruvyl_Trfase"/>
</dbReference>